<dbReference type="Pfam" id="PF03544">
    <property type="entry name" value="TonB_C"/>
    <property type="match status" value="1"/>
</dbReference>
<dbReference type="SUPFAM" id="SSF74653">
    <property type="entry name" value="TolA/TonB C-terminal domain"/>
    <property type="match status" value="1"/>
</dbReference>
<dbReference type="EMBL" id="AHOR02000029">
    <property type="protein sequence ID" value="EMF81864.1"/>
    <property type="molecule type" value="Genomic_DNA"/>
</dbReference>
<feature type="domain" description="TonB C-terminal" evidence="2">
    <location>
        <begin position="106"/>
        <end position="200"/>
    </location>
</feature>
<organism evidence="3 4">
    <name type="scientific">Leptospira weilii serovar Topaz str. LT2116</name>
    <dbReference type="NCBI Taxonomy" id="1088540"/>
    <lineage>
        <taxon>Bacteria</taxon>
        <taxon>Pseudomonadati</taxon>
        <taxon>Spirochaetota</taxon>
        <taxon>Spirochaetia</taxon>
        <taxon>Leptospirales</taxon>
        <taxon>Leptospiraceae</taxon>
        <taxon>Leptospira</taxon>
    </lineage>
</organism>
<evidence type="ECO:0000313" key="4">
    <source>
        <dbReference type="Proteomes" id="UP000011770"/>
    </source>
</evidence>
<dbReference type="Proteomes" id="UP000011770">
    <property type="component" value="Unassembled WGS sequence"/>
</dbReference>
<keyword evidence="3" id="KW-0675">Receptor</keyword>
<keyword evidence="1" id="KW-0812">Transmembrane</keyword>
<dbReference type="AlphaFoldDB" id="M3G792"/>
<name>M3G792_9LEPT</name>
<keyword evidence="1" id="KW-1133">Transmembrane helix</keyword>
<dbReference type="PROSITE" id="PS52015">
    <property type="entry name" value="TONB_CTD"/>
    <property type="match status" value="1"/>
</dbReference>
<sequence length="233" mass="26699">MERSSSIITVLRRGKLRRWIDRYRIEFFLSASFFLQMFVLFFWYTPSIEFNRLDRLVDEVAFVDNLVIQEPNVGEAADDGEFEVTDTIKKKEDPRIAGAQDAIISGATTPVDLTPNVVPDYPSEARSAGITGTSTLELIIADNGQVLRVRSVGKSLGFGLEEAAITAFYKKNTPLPFLTEGRSRSKFLFRLDLVFINTFKFKYYKNKIYKILNNTFEFCPKISQNLSDRFLEI</sequence>
<evidence type="ECO:0000313" key="3">
    <source>
        <dbReference type="EMBL" id="EMF81864.1"/>
    </source>
</evidence>
<proteinExistence type="predicted"/>
<protein>
    <submittedName>
        <fullName evidence="3">TonB-dependent receptor</fullName>
    </submittedName>
</protein>
<keyword evidence="1" id="KW-0472">Membrane</keyword>
<dbReference type="GO" id="GO:0055085">
    <property type="term" value="P:transmembrane transport"/>
    <property type="evidence" value="ECO:0007669"/>
    <property type="project" value="InterPro"/>
</dbReference>
<comment type="caution">
    <text evidence="3">The sequence shown here is derived from an EMBL/GenBank/DDBJ whole genome shotgun (WGS) entry which is preliminary data.</text>
</comment>
<feature type="transmembrane region" description="Helical" evidence="1">
    <location>
        <begin position="25"/>
        <end position="44"/>
    </location>
</feature>
<reference evidence="3 4" key="1">
    <citation type="submission" date="2013-01" db="EMBL/GenBank/DDBJ databases">
        <authorList>
            <person name="Harkins D.M."/>
            <person name="Durkin A.S."/>
            <person name="Brinkac L.M."/>
            <person name="Haft D.H."/>
            <person name="Selengut J.D."/>
            <person name="Sanka R."/>
            <person name="DePew J."/>
            <person name="Purushe J."/>
            <person name="Tulsiani S.M."/>
            <person name="Graham G.C."/>
            <person name="Burns M.-A."/>
            <person name="Dohnt M.F."/>
            <person name="Smythe L.D."/>
            <person name="McKay D.B."/>
            <person name="Craig S.B."/>
            <person name="Vinetz J.M."/>
            <person name="Sutton G.G."/>
            <person name="Nierman W.C."/>
            <person name="Fouts D.E."/>
        </authorList>
    </citation>
    <scope>NUCLEOTIDE SEQUENCE [LARGE SCALE GENOMIC DNA]</scope>
    <source>
        <strain evidence="3 4">LT2116</strain>
    </source>
</reference>
<gene>
    <name evidence="3" type="ORF">LEP1GSC188_0801</name>
</gene>
<evidence type="ECO:0000256" key="1">
    <source>
        <dbReference type="SAM" id="Phobius"/>
    </source>
</evidence>
<accession>M3G792</accession>
<dbReference type="InterPro" id="IPR037682">
    <property type="entry name" value="TonB_C"/>
</dbReference>
<dbReference type="Gene3D" id="3.30.1150.10">
    <property type="match status" value="1"/>
</dbReference>
<evidence type="ECO:0000259" key="2">
    <source>
        <dbReference type="PROSITE" id="PS52015"/>
    </source>
</evidence>